<comment type="similarity">
    <text evidence="2">Belongs to the transketolase family.</text>
</comment>
<sequence length="268" mass="28592">MALVRSQAARARALALTTVSQAGIGHIGADLSAMDILCALYFGVLRGGPDDADRDRFILSKAHASAAMYSVLALKGLLPQEELATFGGQNSRLSTVVSTRVPGIEFNTGSLGHGLSLGVGSALGARIQGSTRRTFVLTGDGELQEGSNWEAAMLAASRNLDTLIAVVDRNLAQKGASTEDINALEPLDDKWRSFGWEVRTVDGHDIHALLDVFRSAPLTAGKPTCVIASTTKGKGVSFMERNLEWHSRQITPELLQQALQELEEAPND</sequence>
<dbReference type="Gene3D" id="3.40.50.970">
    <property type="match status" value="1"/>
</dbReference>
<dbReference type="SUPFAM" id="SSF52518">
    <property type="entry name" value="Thiamin diphosphate-binding fold (THDP-binding)"/>
    <property type="match status" value="1"/>
</dbReference>
<keyword evidence="3" id="KW-0786">Thiamine pyrophosphate</keyword>
<dbReference type="EMBL" id="CP109546">
    <property type="protein sequence ID" value="WTZ07726.1"/>
    <property type="molecule type" value="Genomic_DNA"/>
</dbReference>
<evidence type="ECO:0000313" key="5">
    <source>
        <dbReference type="EMBL" id="WTZ07726.1"/>
    </source>
</evidence>
<dbReference type="PANTHER" id="PTHR47514">
    <property type="entry name" value="TRANSKETOLASE N-TERMINAL SECTION-RELATED"/>
    <property type="match status" value="1"/>
</dbReference>
<evidence type="ECO:0000256" key="1">
    <source>
        <dbReference type="ARBA" id="ARBA00001964"/>
    </source>
</evidence>
<dbReference type="GO" id="GO:0000287">
    <property type="term" value="F:magnesium ion binding"/>
    <property type="evidence" value="ECO:0007669"/>
    <property type="project" value="UniProtKB-ARBA"/>
</dbReference>
<dbReference type="InterPro" id="IPR029061">
    <property type="entry name" value="THDP-binding"/>
</dbReference>
<dbReference type="CDD" id="cd02012">
    <property type="entry name" value="TPP_TK"/>
    <property type="match status" value="1"/>
</dbReference>
<reference evidence="5" key="1">
    <citation type="submission" date="2022-10" db="EMBL/GenBank/DDBJ databases">
        <title>The complete genomes of actinobacterial strains from the NBC collection.</title>
        <authorList>
            <person name="Joergensen T.S."/>
            <person name="Alvarez Arevalo M."/>
            <person name="Sterndorff E.B."/>
            <person name="Faurdal D."/>
            <person name="Vuksanovic O."/>
            <person name="Mourched A.-S."/>
            <person name="Charusanti P."/>
            <person name="Shaw S."/>
            <person name="Blin K."/>
            <person name="Weber T."/>
        </authorList>
    </citation>
    <scope>NUCLEOTIDE SEQUENCE</scope>
    <source>
        <strain evidence="5">NBC_01393</strain>
    </source>
</reference>
<evidence type="ECO:0000259" key="4">
    <source>
        <dbReference type="Pfam" id="PF00456"/>
    </source>
</evidence>
<organism evidence="5">
    <name type="scientific">Streptomyces sp. NBC_01393</name>
    <dbReference type="NCBI Taxonomy" id="2903851"/>
    <lineage>
        <taxon>Bacteria</taxon>
        <taxon>Bacillati</taxon>
        <taxon>Actinomycetota</taxon>
        <taxon>Actinomycetes</taxon>
        <taxon>Kitasatosporales</taxon>
        <taxon>Streptomycetaceae</taxon>
        <taxon>Streptomyces</taxon>
    </lineage>
</organism>
<dbReference type="AlphaFoldDB" id="A0AAU3HRU6"/>
<dbReference type="InterPro" id="IPR005474">
    <property type="entry name" value="Transketolase_N"/>
</dbReference>
<dbReference type="Pfam" id="PF00456">
    <property type="entry name" value="Transketolase_N"/>
    <property type="match status" value="1"/>
</dbReference>
<proteinExistence type="inferred from homology"/>
<evidence type="ECO:0000256" key="2">
    <source>
        <dbReference type="ARBA" id="ARBA00007131"/>
    </source>
</evidence>
<feature type="domain" description="Transketolase N-terminal" evidence="4">
    <location>
        <begin position="8"/>
        <end position="247"/>
    </location>
</feature>
<comment type="cofactor">
    <cofactor evidence="1">
        <name>thiamine diphosphate</name>
        <dbReference type="ChEBI" id="CHEBI:58937"/>
    </cofactor>
</comment>
<accession>A0AAU3HRU6</accession>
<name>A0AAU3HRU6_9ACTN</name>
<evidence type="ECO:0000256" key="3">
    <source>
        <dbReference type="ARBA" id="ARBA00023052"/>
    </source>
</evidence>
<protein>
    <submittedName>
        <fullName evidence="5">Transketolase</fullName>
    </submittedName>
</protein>
<gene>
    <name evidence="5" type="ORF">OG699_06775</name>
</gene>
<dbReference type="PANTHER" id="PTHR47514:SF1">
    <property type="entry name" value="TRANSKETOLASE N-TERMINAL SECTION-RELATED"/>
    <property type="match status" value="1"/>
</dbReference>